<name>A1WKV4_VEREI</name>
<dbReference type="HOGENOM" id="CLU_3013039_0_0_4"/>
<dbReference type="PANTHER" id="PTHR18968">
    <property type="entry name" value="THIAMINE PYROPHOSPHATE ENZYMES"/>
    <property type="match status" value="1"/>
</dbReference>
<dbReference type="Gene3D" id="3.40.50.970">
    <property type="match status" value="1"/>
</dbReference>
<dbReference type="STRING" id="391735.Veis_2516"/>
<dbReference type="GO" id="GO:0030976">
    <property type="term" value="F:thiamine pyrophosphate binding"/>
    <property type="evidence" value="ECO:0007669"/>
    <property type="project" value="InterPro"/>
</dbReference>
<dbReference type="InterPro" id="IPR029061">
    <property type="entry name" value="THDP-binding"/>
</dbReference>
<dbReference type="SUPFAM" id="SSF52518">
    <property type="entry name" value="Thiamin diphosphate-binding fold (THDP-binding)"/>
    <property type="match status" value="1"/>
</dbReference>
<comment type="cofactor">
    <cofactor evidence="1">
        <name>thiamine diphosphate</name>
        <dbReference type="ChEBI" id="CHEBI:58937"/>
    </cofactor>
</comment>
<accession>A1WKV4</accession>
<comment type="similarity">
    <text evidence="2">Belongs to the TPP enzyme family.</text>
</comment>
<evidence type="ECO:0000256" key="1">
    <source>
        <dbReference type="ARBA" id="ARBA00001964"/>
    </source>
</evidence>
<evidence type="ECO:0000256" key="2">
    <source>
        <dbReference type="ARBA" id="ARBA00007812"/>
    </source>
</evidence>
<gene>
    <name evidence="4" type="ordered locus">Veis_2516</name>
</gene>
<dbReference type="RefSeq" id="WP_011810262.1">
    <property type="nucleotide sequence ID" value="NC_008786.1"/>
</dbReference>
<dbReference type="InterPro" id="IPR045229">
    <property type="entry name" value="TPP_enz"/>
</dbReference>
<keyword evidence="5" id="KW-1185">Reference proteome</keyword>
<evidence type="ECO:0000259" key="3">
    <source>
        <dbReference type="Pfam" id="PF02776"/>
    </source>
</evidence>
<dbReference type="GeneID" id="76463437"/>
<protein>
    <submittedName>
        <fullName evidence="4">Thiamine pyrophosphate-requiring enzyme</fullName>
    </submittedName>
</protein>
<dbReference type="GO" id="GO:0005948">
    <property type="term" value="C:acetolactate synthase complex"/>
    <property type="evidence" value="ECO:0007669"/>
    <property type="project" value="TreeGrafter"/>
</dbReference>
<dbReference type="EMBL" id="CP000542">
    <property type="protein sequence ID" value="ABM58261.1"/>
    <property type="molecule type" value="Genomic_DNA"/>
</dbReference>
<evidence type="ECO:0000313" key="4">
    <source>
        <dbReference type="EMBL" id="ABM58261.1"/>
    </source>
</evidence>
<dbReference type="KEGG" id="vei:Veis_2516"/>
<dbReference type="GO" id="GO:0009097">
    <property type="term" value="P:isoleucine biosynthetic process"/>
    <property type="evidence" value="ECO:0007669"/>
    <property type="project" value="TreeGrafter"/>
</dbReference>
<dbReference type="Proteomes" id="UP000000374">
    <property type="component" value="Chromosome"/>
</dbReference>
<evidence type="ECO:0000313" key="5">
    <source>
        <dbReference type="Proteomes" id="UP000000374"/>
    </source>
</evidence>
<feature type="domain" description="Thiamine pyrophosphate enzyme N-terminal TPP-binding" evidence="3">
    <location>
        <begin position="2"/>
        <end position="55"/>
    </location>
</feature>
<dbReference type="eggNOG" id="COG0028">
    <property type="taxonomic scope" value="Bacteria"/>
</dbReference>
<sequence length="56" mass="6218">MLGSELIVRTLARHGVTTIFSLCGNQITPLYDACIDARIRIVHVRHEAAAVFMAEH</sequence>
<dbReference type="GO" id="GO:0050660">
    <property type="term" value="F:flavin adenine dinucleotide binding"/>
    <property type="evidence" value="ECO:0007669"/>
    <property type="project" value="TreeGrafter"/>
</dbReference>
<reference evidence="5" key="1">
    <citation type="submission" date="2006-12" db="EMBL/GenBank/DDBJ databases">
        <title>Complete sequence of chromosome 1 of Verminephrobacter eiseniae EF01-2.</title>
        <authorList>
            <person name="Copeland A."/>
            <person name="Lucas S."/>
            <person name="Lapidus A."/>
            <person name="Barry K."/>
            <person name="Detter J.C."/>
            <person name="Glavina del Rio T."/>
            <person name="Dalin E."/>
            <person name="Tice H."/>
            <person name="Pitluck S."/>
            <person name="Chertkov O."/>
            <person name="Brettin T."/>
            <person name="Bruce D."/>
            <person name="Han C."/>
            <person name="Tapia R."/>
            <person name="Gilna P."/>
            <person name="Schmutz J."/>
            <person name="Larimer F."/>
            <person name="Land M."/>
            <person name="Hauser L."/>
            <person name="Kyrpides N."/>
            <person name="Kim E."/>
            <person name="Stahl D."/>
            <person name="Richardson P."/>
        </authorList>
    </citation>
    <scope>NUCLEOTIDE SEQUENCE [LARGE SCALE GENOMIC DNA]</scope>
    <source>
        <strain evidence="5">EF01-2</strain>
    </source>
</reference>
<dbReference type="GO" id="GO:0009099">
    <property type="term" value="P:L-valine biosynthetic process"/>
    <property type="evidence" value="ECO:0007669"/>
    <property type="project" value="TreeGrafter"/>
</dbReference>
<dbReference type="CDD" id="cd07035">
    <property type="entry name" value="TPP_PYR_POX_like"/>
    <property type="match status" value="1"/>
</dbReference>
<organism evidence="4 5">
    <name type="scientific">Verminephrobacter eiseniae (strain EF01-2)</name>
    <dbReference type="NCBI Taxonomy" id="391735"/>
    <lineage>
        <taxon>Bacteria</taxon>
        <taxon>Pseudomonadati</taxon>
        <taxon>Pseudomonadota</taxon>
        <taxon>Betaproteobacteria</taxon>
        <taxon>Burkholderiales</taxon>
        <taxon>Comamonadaceae</taxon>
        <taxon>Verminephrobacter</taxon>
    </lineage>
</organism>
<proteinExistence type="inferred from homology"/>
<dbReference type="PANTHER" id="PTHR18968:SF166">
    <property type="entry name" value="2-HYDROXYACYL-COA LYASE 2"/>
    <property type="match status" value="1"/>
</dbReference>
<dbReference type="InterPro" id="IPR012001">
    <property type="entry name" value="Thiamin_PyroP_enz_TPP-bd_dom"/>
</dbReference>
<dbReference type="GO" id="GO:0003984">
    <property type="term" value="F:acetolactate synthase activity"/>
    <property type="evidence" value="ECO:0007669"/>
    <property type="project" value="TreeGrafter"/>
</dbReference>
<dbReference type="AlphaFoldDB" id="A1WKV4"/>
<dbReference type="Pfam" id="PF02776">
    <property type="entry name" value="TPP_enzyme_N"/>
    <property type="match status" value="1"/>
</dbReference>